<dbReference type="KEGG" id="glz:GLAREA_07495"/>
<protein>
    <recommendedName>
        <fullName evidence="2">DUF7905 domain-containing protein</fullName>
    </recommendedName>
</protein>
<accession>S3D1F7</accession>
<feature type="compositionally biased region" description="Low complexity" evidence="1">
    <location>
        <begin position="70"/>
        <end position="82"/>
    </location>
</feature>
<proteinExistence type="predicted"/>
<dbReference type="AlphaFoldDB" id="S3D1F7"/>
<feature type="region of interest" description="Disordered" evidence="1">
    <location>
        <begin position="67"/>
        <end position="177"/>
    </location>
</feature>
<feature type="compositionally biased region" description="Polar residues" evidence="1">
    <location>
        <begin position="119"/>
        <end position="133"/>
    </location>
</feature>
<dbReference type="Pfam" id="PF25482">
    <property type="entry name" value="DUF7905"/>
    <property type="match status" value="1"/>
</dbReference>
<gene>
    <name evidence="3" type="ORF">GLAREA_07495</name>
</gene>
<feature type="domain" description="DUF7905" evidence="2">
    <location>
        <begin position="342"/>
        <end position="626"/>
    </location>
</feature>
<feature type="compositionally biased region" description="Polar residues" evidence="1">
    <location>
        <begin position="27"/>
        <end position="37"/>
    </location>
</feature>
<keyword evidence="4" id="KW-1185">Reference proteome</keyword>
<sequence>MAPKKKPLPDIRKVGHERYLARQWDETSTVAGSTVAGSTIAGDEEDQQAEPLGPLIDFEDALPIRPAPAPAINAAASRSTATPISTSQRHASGNIGGRAGGIPLQNRNVVSPQRAPLTSPLNPRQVPTINRASPQRGGPPTQAQRNRSGSYGRPHAQPLSEQRRARPERPPAGKAFADGAKLVTTRLALTQEARKEQEAKDKAYLGEPDEDAAIAAQACYLWPIKDTPPTSFFGSVLEDLNHIKLELRVWIVWDADMNSLVISSRPWPQHDKAQENVLKAIAAIRQDLLDAKARRLSATPLFINVPPTPKAMREEFRPVKYRNRLNMIELKGRELSIDEKEEWSHHRTKLLADNENMFTSHLVKHLRALAPLKQMMQMRLHFGHLNLSQWPKQFTPGCTYKGLMDVLNDPRAQAASTFNKVLLDAQTGVALGRKFVGAPEVFTSIYGPHYPLEEVEISHMLCVYFRTPQNIPVRLETDIDRNGENQYQLGSTRYFRDNTRNKRVEICNIDIERKIDWALEIVTDNTIKDPLPEWQKLVERSVTAQTKDRMDANGVPYPGVTVSYGITKVERVIVRSTIKYKFANSGYVVEIAVYRGWVGSDTRPEPEIRLGVTMYHPVWDYSMQSIEDTTEVRDWDKDLTQFFNNGEEGSHGIPYFLTEVDLIKSYLSEASTGFFRSLKAETASS</sequence>
<reference evidence="3 4" key="1">
    <citation type="journal article" date="2013" name="BMC Genomics">
        <title>Genomics-driven discovery of the pneumocandin biosynthetic gene cluster in the fungus Glarea lozoyensis.</title>
        <authorList>
            <person name="Chen L."/>
            <person name="Yue Q."/>
            <person name="Zhang X."/>
            <person name="Xiang M."/>
            <person name="Wang C."/>
            <person name="Li S."/>
            <person name="Che Y."/>
            <person name="Ortiz-Lopez F.J."/>
            <person name="Bills G.F."/>
            <person name="Liu X."/>
            <person name="An Z."/>
        </authorList>
    </citation>
    <scope>NUCLEOTIDE SEQUENCE [LARGE SCALE GENOMIC DNA]</scope>
    <source>
        <strain evidence="4">ATCC 20868 / MF5171</strain>
    </source>
</reference>
<evidence type="ECO:0000256" key="1">
    <source>
        <dbReference type="SAM" id="MobiDB-lite"/>
    </source>
</evidence>
<name>S3D1F7_GLAL2</name>
<organism evidence="3 4">
    <name type="scientific">Glarea lozoyensis (strain ATCC 20868 / MF5171)</name>
    <dbReference type="NCBI Taxonomy" id="1116229"/>
    <lineage>
        <taxon>Eukaryota</taxon>
        <taxon>Fungi</taxon>
        <taxon>Dikarya</taxon>
        <taxon>Ascomycota</taxon>
        <taxon>Pezizomycotina</taxon>
        <taxon>Leotiomycetes</taxon>
        <taxon>Helotiales</taxon>
        <taxon>Helotiaceae</taxon>
        <taxon>Glarea</taxon>
    </lineage>
</organism>
<dbReference type="OMA" id="CSISMFH"/>
<feature type="region of interest" description="Disordered" evidence="1">
    <location>
        <begin position="27"/>
        <end position="54"/>
    </location>
</feature>
<feature type="compositionally biased region" description="Basic and acidic residues" evidence="1">
    <location>
        <begin position="161"/>
        <end position="171"/>
    </location>
</feature>
<dbReference type="InterPro" id="IPR057227">
    <property type="entry name" value="DUF7905"/>
</dbReference>
<dbReference type="RefSeq" id="XP_008080374.1">
    <property type="nucleotide sequence ID" value="XM_008082183.1"/>
</dbReference>
<evidence type="ECO:0000313" key="3">
    <source>
        <dbReference type="EMBL" id="EPE32362.1"/>
    </source>
</evidence>
<dbReference type="OrthoDB" id="4739136at2759"/>
<dbReference type="EMBL" id="KE145359">
    <property type="protein sequence ID" value="EPE32362.1"/>
    <property type="molecule type" value="Genomic_DNA"/>
</dbReference>
<dbReference type="Proteomes" id="UP000016922">
    <property type="component" value="Unassembled WGS sequence"/>
</dbReference>
<dbReference type="GeneID" id="19466548"/>
<evidence type="ECO:0000313" key="4">
    <source>
        <dbReference type="Proteomes" id="UP000016922"/>
    </source>
</evidence>
<evidence type="ECO:0000259" key="2">
    <source>
        <dbReference type="Pfam" id="PF25482"/>
    </source>
</evidence>
<dbReference type="HOGENOM" id="CLU_025583_0_0_1"/>
<dbReference type="eggNOG" id="ENOG502S50B">
    <property type="taxonomic scope" value="Eukaryota"/>
</dbReference>